<dbReference type="Pfam" id="PF03401">
    <property type="entry name" value="TctC"/>
    <property type="match status" value="1"/>
</dbReference>
<dbReference type="AlphaFoldDB" id="A0A157QWQ4"/>
<dbReference type="SUPFAM" id="SSF53850">
    <property type="entry name" value="Periplasmic binding protein-like II"/>
    <property type="match status" value="1"/>
</dbReference>
<dbReference type="InterPro" id="IPR005064">
    <property type="entry name" value="BUG"/>
</dbReference>
<dbReference type="PANTHER" id="PTHR42928:SF5">
    <property type="entry name" value="BLR1237 PROTEIN"/>
    <property type="match status" value="1"/>
</dbReference>
<protein>
    <submittedName>
        <fullName evidence="3">Lipoprotein</fullName>
    </submittedName>
</protein>
<dbReference type="CDD" id="cd13579">
    <property type="entry name" value="PBP2_Bug_NagM"/>
    <property type="match status" value="1"/>
</dbReference>
<evidence type="ECO:0000256" key="2">
    <source>
        <dbReference type="SAM" id="SignalP"/>
    </source>
</evidence>
<dbReference type="Proteomes" id="UP000077037">
    <property type="component" value="Unassembled WGS sequence"/>
</dbReference>
<evidence type="ECO:0000313" key="4">
    <source>
        <dbReference type="Proteomes" id="UP000077037"/>
    </source>
</evidence>
<evidence type="ECO:0000313" key="3">
    <source>
        <dbReference type="EMBL" id="SAI49984.1"/>
    </source>
</evidence>
<proteinExistence type="inferred from homology"/>
<keyword evidence="3" id="KW-0449">Lipoprotein</keyword>
<evidence type="ECO:0000256" key="1">
    <source>
        <dbReference type="ARBA" id="ARBA00006987"/>
    </source>
</evidence>
<feature type="chain" id="PRO_5007615388" evidence="2">
    <location>
        <begin position="21"/>
        <end position="324"/>
    </location>
</feature>
<dbReference type="PANTHER" id="PTHR42928">
    <property type="entry name" value="TRICARBOXYLATE-BINDING PROTEIN"/>
    <property type="match status" value="1"/>
</dbReference>
<dbReference type="EMBL" id="FKBS01000025">
    <property type="protein sequence ID" value="SAI49984.1"/>
    <property type="molecule type" value="Genomic_DNA"/>
</dbReference>
<gene>
    <name evidence="3" type="ORF">SAMEA1982600_04114</name>
</gene>
<dbReference type="Gene3D" id="3.40.190.10">
    <property type="entry name" value="Periplasmic binding protein-like II"/>
    <property type="match status" value="1"/>
</dbReference>
<dbReference type="Gene3D" id="3.40.190.150">
    <property type="entry name" value="Bordetella uptake gene, domain 1"/>
    <property type="match status" value="1"/>
</dbReference>
<dbReference type="OrthoDB" id="8686127at2"/>
<name>A0A157QWQ4_9BORD</name>
<reference evidence="3 4" key="1">
    <citation type="submission" date="2016-03" db="EMBL/GenBank/DDBJ databases">
        <authorList>
            <consortium name="Pathogen Informatics"/>
        </authorList>
    </citation>
    <scope>NUCLEOTIDE SEQUENCE [LARGE SCALE GENOMIC DNA]</scope>
    <source>
        <strain evidence="3 4">NCTC13364</strain>
    </source>
</reference>
<dbReference type="RefSeq" id="WP_066418170.1">
    <property type="nucleotide sequence ID" value="NZ_FKBS01000025.1"/>
</dbReference>
<dbReference type="InterPro" id="IPR042100">
    <property type="entry name" value="Bug_dom1"/>
</dbReference>
<keyword evidence="2" id="KW-0732">Signal</keyword>
<dbReference type="PIRSF" id="PIRSF017082">
    <property type="entry name" value="YflP"/>
    <property type="match status" value="1"/>
</dbReference>
<sequence>MRTWMMAALAVWALFAAAPAAVGQEAGKPLTIVVGYPPGGSSDRVARLVADRLKDKLRTSVIVENKTGAGGRIAAQYLRNAHEDVARSTLMLANPAVMVVAPLVYAQPGYDAARDFQPVSLVSSYHFALAVSASSPIHDVAALRKWVKENPKQFTVGVPATGSLPHFFALMFGQQIGQQPEVVGYRGSAPLTSELIGGILPQAIDTLDTLLPQHQGGKIRILAISADRRDPALPDVPTFRESGIDLSADGWNAFFASSAMPKEQAARLGKEIEAVMREPALQQAIRAVNLAPVVSDAAETARRLQAYRQQWEPPVRASGFTATQ</sequence>
<feature type="signal peptide" evidence="2">
    <location>
        <begin position="1"/>
        <end position="20"/>
    </location>
</feature>
<comment type="similarity">
    <text evidence="1">Belongs to the UPF0065 (bug) family.</text>
</comment>
<organism evidence="3 4">
    <name type="scientific">Bordetella ansorpii</name>
    <dbReference type="NCBI Taxonomy" id="288768"/>
    <lineage>
        <taxon>Bacteria</taxon>
        <taxon>Pseudomonadati</taxon>
        <taxon>Pseudomonadota</taxon>
        <taxon>Betaproteobacteria</taxon>
        <taxon>Burkholderiales</taxon>
        <taxon>Alcaligenaceae</taxon>
        <taxon>Bordetella</taxon>
    </lineage>
</organism>
<accession>A0A157QWQ4</accession>